<dbReference type="PROSITE" id="PS00671">
    <property type="entry name" value="D_2_HYDROXYACID_DH_3"/>
    <property type="match status" value="1"/>
</dbReference>
<keyword evidence="5" id="KW-1185">Reference proteome</keyword>
<dbReference type="GO" id="GO:0051287">
    <property type="term" value="F:NAD binding"/>
    <property type="evidence" value="ECO:0007669"/>
    <property type="project" value="InterPro"/>
</dbReference>
<dbReference type="SUPFAM" id="SSF52283">
    <property type="entry name" value="Formate/glycerate dehydrogenase catalytic domain-like"/>
    <property type="match status" value="1"/>
</dbReference>
<evidence type="ECO:0000259" key="3">
    <source>
        <dbReference type="Pfam" id="PF02826"/>
    </source>
</evidence>
<feature type="domain" description="D-isomer specific 2-hydroxyacid dehydrogenase NAD-binding" evidence="3">
    <location>
        <begin position="103"/>
        <end position="272"/>
    </location>
</feature>
<proteinExistence type="predicted"/>
<evidence type="ECO:0000313" key="5">
    <source>
        <dbReference type="Proteomes" id="UP000319148"/>
    </source>
</evidence>
<dbReference type="AlphaFoldDB" id="A0A501PHK1"/>
<evidence type="ECO:0000256" key="2">
    <source>
        <dbReference type="ARBA" id="ARBA00023027"/>
    </source>
</evidence>
<accession>A0A501PHK1</accession>
<dbReference type="CDD" id="cd12164">
    <property type="entry name" value="GDH_like_2"/>
    <property type="match status" value="1"/>
</dbReference>
<dbReference type="SUPFAM" id="SSF51735">
    <property type="entry name" value="NAD(P)-binding Rossmann-fold domains"/>
    <property type="match status" value="1"/>
</dbReference>
<name>A0A501PHK1_9PROT</name>
<dbReference type="PANTHER" id="PTHR43333">
    <property type="entry name" value="2-HACID_DH_C DOMAIN-CONTAINING PROTEIN"/>
    <property type="match status" value="1"/>
</dbReference>
<dbReference type="OrthoDB" id="9787219at2"/>
<keyword evidence="4" id="KW-0670">Pyruvate</keyword>
<dbReference type="InterPro" id="IPR006140">
    <property type="entry name" value="D-isomer_DH_NAD-bd"/>
</dbReference>
<comment type="caution">
    <text evidence="4">The sequence shown here is derived from an EMBL/GenBank/DDBJ whole genome shotgun (WGS) entry which is preliminary data.</text>
</comment>
<protein>
    <submittedName>
        <fullName evidence="4">Glyoxylate/hydroxypyruvate reductase A</fullName>
    </submittedName>
</protein>
<keyword evidence="1" id="KW-0560">Oxidoreductase</keyword>
<dbReference type="GO" id="GO:0016616">
    <property type="term" value="F:oxidoreductase activity, acting on the CH-OH group of donors, NAD or NADP as acceptor"/>
    <property type="evidence" value="ECO:0007669"/>
    <property type="project" value="UniProtKB-ARBA"/>
</dbReference>
<dbReference type="Proteomes" id="UP000319148">
    <property type="component" value="Unassembled WGS sequence"/>
</dbReference>
<dbReference type="Gene3D" id="3.40.50.720">
    <property type="entry name" value="NAD(P)-binding Rossmann-like Domain"/>
    <property type="match status" value="2"/>
</dbReference>
<evidence type="ECO:0000313" key="4">
    <source>
        <dbReference type="EMBL" id="TPD59502.1"/>
    </source>
</evidence>
<evidence type="ECO:0000256" key="1">
    <source>
        <dbReference type="ARBA" id="ARBA00023002"/>
    </source>
</evidence>
<organism evidence="4 5">
    <name type="scientific">Emcibacter nanhaiensis</name>
    <dbReference type="NCBI Taxonomy" id="1505037"/>
    <lineage>
        <taxon>Bacteria</taxon>
        <taxon>Pseudomonadati</taxon>
        <taxon>Pseudomonadota</taxon>
        <taxon>Alphaproteobacteria</taxon>
        <taxon>Emcibacterales</taxon>
        <taxon>Emcibacteraceae</taxon>
        <taxon>Emcibacter</taxon>
    </lineage>
</organism>
<keyword evidence="2" id="KW-0520">NAD</keyword>
<dbReference type="PANTHER" id="PTHR43333:SF1">
    <property type="entry name" value="D-ISOMER SPECIFIC 2-HYDROXYACID DEHYDROGENASE NAD-BINDING DOMAIN-CONTAINING PROTEIN"/>
    <property type="match status" value="1"/>
</dbReference>
<reference evidence="5" key="1">
    <citation type="submission" date="2019-06" db="EMBL/GenBank/DDBJ databases">
        <title>The complete genome of Emcibacter congregatus ZYLT.</title>
        <authorList>
            <person name="Zhao Z."/>
        </authorList>
    </citation>
    <scope>NUCLEOTIDE SEQUENCE [LARGE SCALE GENOMIC DNA]</scope>
    <source>
        <strain evidence="5">MCCC 1A06723</strain>
    </source>
</reference>
<sequence length="307" mass="33862">MAILIILAEKKARKIRDLLLDQIPEEKIFIWPETGPEEDIEIIVSWNHPHGVLACFPNLKLIASYGAGVDHIFSDPGLPENVAISRFVADKLSRQMAEYVTGVILAQRLRLIDYREYQAAGSWTPHAPRPGSRVTILGLGELGRCTASMLATVGCEVSGWSRSRKSLDQCICYAGSEELGDALGNADYVVCLLPLTPETRGILNRDLFNCVKEGTYLINAARGGHLVVDDLLDALYQGRLSGACLDVFEQEPLPQDSPLWRHPRVLVTPHIASVSPDSDMADYILENYRALRDGAPLHHLVNPALGY</sequence>
<dbReference type="RefSeq" id="WP_139941165.1">
    <property type="nucleotide sequence ID" value="NZ_JBHSYP010000006.1"/>
</dbReference>
<dbReference type="InterPro" id="IPR036291">
    <property type="entry name" value="NAD(P)-bd_dom_sf"/>
</dbReference>
<dbReference type="EMBL" id="VFIY01000014">
    <property type="protein sequence ID" value="TPD59502.1"/>
    <property type="molecule type" value="Genomic_DNA"/>
</dbReference>
<dbReference type="Pfam" id="PF02826">
    <property type="entry name" value="2-Hacid_dh_C"/>
    <property type="match status" value="1"/>
</dbReference>
<dbReference type="InterPro" id="IPR029753">
    <property type="entry name" value="D-isomer_DH_CS"/>
</dbReference>
<gene>
    <name evidence="4" type="ORF">FIV46_11985</name>
</gene>